<comment type="caution">
    <text evidence="2">The sequence shown here is derived from an EMBL/GenBank/DDBJ whole genome shotgun (WGS) entry which is preliminary data.</text>
</comment>
<reference evidence="2 4" key="1">
    <citation type="submission" date="2017-11" db="EMBL/GenBank/DDBJ databases">
        <title>The genome of Rhizophagus clarus HR1 reveals common genetic basis of auxotrophy among arbuscular mycorrhizal fungi.</title>
        <authorList>
            <person name="Kobayashi Y."/>
        </authorList>
    </citation>
    <scope>NUCLEOTIDE SEQUENCE [LARGE SCALE GENOMIC DNA]</scope>
    <source>
        <strain evidence="2 4">HR1</strain>
    </source>
</reference>
<keyword evidence="4" id="KW-1185">Reference proteome</keyword>
<accession>A0A2Z6S2H2</accession>
<proteinExistence type="predicted"/>
<feature type="compositionally biased region" description="Polar residues" evidence="1">
    <location>
        <begin position="17"/>
        <end position="34"/>
    </location>
</feature>
<evidence type="ECO:0000313" key="2">
    <source>
        <dbReference type="EMBL" id="GBB98486.1"/>
    </source>
</evidence>
<feature type="region of interest" description="Disordered" evidence="1">
    <location>
        <begin position="11"/>
        <end position="34"/>
    </location>
</feature>
<gene>
    <name evidence="3" type="ORF">RCL2_000232900</name>
    <name evidence="2" type="ORF">RclHR1_03240011</name>
</gene>
<dbReference type="Proteomes" id="UP000247702">
    <property type="component" value="Unassembled WGS sequence"/>
</dbReference>
<organism evidence="2 4">
    <name type="scientific">Rhizophagus clarus</name>
    <dbReference type="NCBI Taxonomy" id="94130"/>
    <lineage>
        <taxon>Eukaryota</taxon>
        <taxon>Fungi</taxon>
        <taxon>Fungi incertae sedis</taxon>
        <taxon>Mucoromycota</taxon>
        <taxon>Glomeromycotina</taxon>
        <taxon>Glomeromycetes</taxon>
        <taxon>Glomerales</taxon>
        <taxon>Glomeraceae</taxon>
        <taxon>Rhizophagus</taxon>
    </lineage>
</organism>
<name>A0A2Z6S2H2_9GLOM</name>
<reference evidence="3" key="2">
    <citation type="submission" date="2019-10" db="EMBL/GenBank/DDBJ databases">
        <title>Conservation and host-specific expression of non-tandemly repeated heterogenous ribosome RNA gene in arbuscular mycorrhizal fungi.</title>
        <authorList>
            <person name="Maeda T."/>
            <person name="Kobayashi Y."/>
            <person name="Nakagawa T."/>
            <person name="Ezawa T."/>
            <person name="Yamaguchi K."/>
            <person name="Bino T."/>
            <person name="Nishimoto Y."/>
            <person name="Shigenobu S."/>
            <person name="Kawaguchi M."/>
        </authorList>
    </citation>
    <scope>NUCLEOTIDE SEQUENCE</scope>
    <source>
        <strain evidence="3">HR1</strain>
    </source>
</reference>
<dbReference type="AlphaFoldDB" id="A0A2Z6S2H2"/>
<dbReference type="Proteomes" id="UP000615446">
    <property type="component" value="Unassembled WGS sequence"/>
</dbReference>
<sequence>METIEILDEEVYDDTNSDTQNTQILPINSNSSSDNESKMAYFTKNLGVSTVIYSTVPIEYPATSSDGVATVFSIRGWKSHTDAFNDIQYSIGGGGGSPIQKCPFFGDIPVTKYVRGCQGIKHYSFASSEFINSEHCEIDFESDMYKQINKNNDQNSKENYIYTTYFTTQDSQCKFKQNGITCSEKPKLIRLLEKESYKYCWIIRCTNYKPQKK</sequence>
<dbReference type="EMBL" id="BLAL01000012">
    <property type="protein sequence ID" value="GES74866.1"/>
    <property type="molecule type" value="Genomic_DNA"/>
</dbReference>
<evidence type="ECO:0000313" key="4">
    <source>
        <dbReference type="Proteomes" id="UP000247702"/>
    </source>
</evidence>
<dbReference type="OrthoDB" id="2431572at2759"/>
<dbReference type="EMBL" id="BEXD01002491">
    <property type="protein sequence ID" value="GBB98486.1"/>
    <property type="molecule type" value="Genomic_DNA"/>
</dbReference>
<evidence type="ECO:0000313" key="3">
    <source>
        <dbReference type="EMBL" id="GES74866.1"/>
    </source>
</evidence>
<evidence type="ECO:0000256" key="1">
    <source>
        <dbReference type="SAM" id="MobiDB-lite"/>
    </source>
</evidence>
<protein>
    <submittedName>
        <fullName evidence="2">Uncharacterized protein</fullName>
    </submittedName>
</protein>